<feature type="transmembrane region" description="Helical" evidence="1">
    <location>
        <begin position="237"/>
        <end position="255"/>
    </location>
</feature>
<name>A0ABP7CP32_9MICC</name>
<keyword evidence="1" id="KW-0812">Transmembrane</keyword>
<evidence type="ECO:0000256" key="1">
    <source>
        <dbReference type="SAM" id="Phobius"/>
    </source>
</evidence>
<proteinExistence type="predicted"/>
<keyword evidence="1" id="KW-1133">Transmembrane helix</keyword>
<protein>
    <recommendedName>
        <fullName evidence="4">DUF1109 domain-containing protein</fullName>
    </recommendedName>
</protein>
<organism evidence="2 3">
    <name type="scientific">Zhihengliuella alba</name>
    <dbReference type="NCBI Taxonomy" id="547018"/>
    <lineage>
        <taxon>Bacteria</taxon>
        <taxon>Bacillati</taxon>
        <taxon>Actinomycetota</taxon>
        <taxon>Actinomycetes</taxon>
        <taxon>Micrococcales</taxon>
        <taxon>Micrococcaceae</taxon>
        <taxon>Zhihengliuella</taxon>
    </lineage>
</organism>
<reference evidence="3" key="1">
    <citation type="journal article" date="2019" name="Int. J. Syst. Evol. Microbiol.">
        <title>The Global Catalogue of Microorganisms (GCM) 10K type strain sequencing project: providing services to taxonomists for standard genome sequencing and annotation.</title>
        <authorList>
            <consortium name="The Broad Institute Genomics Platform"/>
            <consortium name="The Broad Institute Genome Sequencing Center for Infectious Disease"/>
            <person name="Wu L."/>
            <person name="Ma J."/>
        </authorList>
    </citation>
    <scope>NUCLEOTIDE SEQUENCE [LARGE SCALE GENOMIC DNA]</scope>
    <source>
        <strain evidence="3">JCM 16961</strain>
    </source>
</reference>
<dbReference type="EMBL" id="BAABCJ010000001">
    <property type="protein sequence ID" value="GAA3692229.1"/>
    <property type="molecule type" value="Genomic_DNA"/>
</dbReference>
<keyword evidence="3" id="KW-1185">Reference proteome</keyword>
<feature type="transmembrane region" description="Helical" evidence="1">
    <location>
        <begin position="98"/>
        <end position="118"/>
    </location>
</feature>
<feature type="transmembrane region" description="Helical" evidence="1">
    <location>
        <begin position="205"/>
        <end position="225"/>
    </location>
</feature>
<feature type="transmembrane region" description="Helical" evidence="1">
    <location>
        <begin position="173"/>
        <end position="193"/>
    </location>
</feature>
<evidence type="ECO:0008006" key="4">
    <source>
        <dbReference type="Google" id="ProtNLM"/>
    </source>
</evidence>
<sequence>MRRSLFTGWSGRVLVLCAVPTAAAGLALAVQGQAAYADRISPAWAPLVGALLALMCVAAIRRRRLWCMAATVFLLPPTIAGVFHALRVLGAIPLPVDWLALVGSVGAALTLWAAWALCDPLRSGGGRPLRTPRWVALAGLCAAVAYPVLKTLWLLGLDWLTPHGVSHRVDAAYAVPVALALLGGAATVVALRWWDAPAPAWARPVAAAGGLMLVGLGACGVNATLTTATAEGPALGAVVYGSWLLWGLATLGVAGRLSRDRVGSREASVPSPGTPLPG</sequence>
<feature type="transmembrane region" description="Helical" evidence="1">
    <location>
        <begin position="39"/>
        <end position="58"/>
    </location>
</feature>
<accession>A0ABP7CP32</accession>
<keyword evidence="1" id="KW-0472">Membrane</keyword>
<evidence type="ECO:0000313" key="3">
    <source>
        <dbReference type="Proteomes" id="UP001501536"/>
    </source>
</evidence>
<dbReference type="Proteomes" id="UP001501536">
    <property type="component" value="Unassembled WGS sequence"/>
</dbReference>
<comment type="caution">
    <text evidence="2">The sequence shown here is derived from an EMBL/GenBank/DDBJ whole genome shotgun (WGS) entry which is preliminary data.</text>
</comment>
<gene>
    <name evidence="2" type="ORF">GCM10022377_00720</name>
</gene>
<feature type="transmembrane region" description="Helical" evidence="1">
    <location>
        <begin position="134"/>
        <end position="153"/>
    </location>
</feature>
<dbReference type="RefSeq" id="WP_344878337.1">
    <property type="nucleotide sequence ID" value="NZ_BAABCJ010000001.1"/>
</dbReference>
<evidence type="ECO:0000313" key="2">
    <source>
        <dbReference type="EMBL" id="GAA3692229.1"/>
    </source>
</evidence>
<feature type="transmembrane region" description="Helical" evidence="1">
    <location>
        <begin position="65"/>
        <end position="86"/>
    </location>
</feature>